<dbReference type="InterPro" id="IPR027417">
    <property type="entry name" value="P-loop_NTPase"/>
</dbReference>
<dbReference type="NCBIfam" id="NF045975">
    <property type="entry name" value="VirB4_plasma"/>
    <property type="match status" value="1"/>
</dbReference>
<reference evidence="3" key="1">
    <citation type="submission" date="2019-11" db="EMBL/GenBank/DDBJ databases">
        <authorList>
            <person name="Falquet L."/>
            <person name="Falquet L."/>
        </authorList>
    </citation>
    <scope>NUCLEOTIDE SEQUENCE</scope>
    <source>
        <strain evidence="3">8756-13</strain>
    </source>
</reference>
<dbReference type="Pfam" id="PF19044">
    <property type="entry name" value="P-loop_TraG"/>
    <property type="match status" value="1"/>
</dbReference>
<dbReference type="PANTHER" id="PTHR30121">
    <property type="entry name" value="UNCHARACTERIZED PROTEIN YJGR-RELATED"/>
    <property type="match status" value="1"/>
</dbReference>
<dbReference type="EMBL" id="LR739235">
    <property type="protein sequence ID" value="VZR97372.1"/>
    <property type="molecule type" value="Genomic_DNA"/>
</dbReference>
<feature type="transmembrane region" description="Helical" evidence="1">
    <location>
        <begin position="47"/>
        <end position="66"/>
    </location>
</feature>
<name>A0A654IIR5_9MOLU</name>
<evidence type="ECO:0000259" key="2">
    <source>
        <dbReference type="Pfam" id="PF19044"/>
    </source>
</evidence>
<dbReference type="AlphaFoldDB" id="A0A654IIR5"/>
<keyword evidence="1" id="KW-0812">Transmembrane</keyword>
<dbReference type="PANTHER" id="PTHR30121:SF6">
    <property type="entry name" value="SLR6007 PROTEIN"/>
    <property type="match status" value="1"/>
</dbReference>
<dbReference type="Gene3D" id="3.40.50.300">
    <property type="entry name" value="P-loop containing nucleotide triphosphate hydrolases"/>
    <property type="match status" value="1"/>
</dbReference>
<keyword evidence="1" id="KW-1133">Transmembrane helix</keyword>
<accession>A0A654IIR5</accession>
<dbReference type="Gene3D" id="1.10.8.730">
    <property type="match status" value="1"/>
</dbReference>
<protein>
    <recommendedName>
        <fullName evidence="2">TraG P-loop domain-containing protein</fullName>
    </recommendedName>
</protein>
<organism evidence="3">
    <name type="scientific">Mycoplasma feriruminatoris</name>
    <dbReference type="NCBI Taxonomy" id="1179777"/>
    <lineage>
        <taxon>Bacteria</taxon>
        <taxon>Bacillati</taxon>
        <taxon>Mycoplasmatota</taxon>
        <taxon>Mollicutes</taxon>
        <taxon>Mycoplasmataceae</taxon>
        <taxon>Mycoplasma</taxon>
    </lineage>
</organism>
<proteinExistence type="predicted"/>
<feature type="domain" description="TraG P-loop" evidence="2">
    <location>
        <begin position="542"/>
        <end position="867"/>
    </location>
</feature>
<sequence>MLQPKNIKKTQNLFLKNFTWLDFAVITAILILSTLIGYTILPSNVSKIYKFILTFIIGSILSILLIKSNKYSCRYYILIIRMIKYWFSIKNYDNKKALTKWLIPYESILENQFVKTKPGKLGSKYFSILKFQGKNPWNEDEEDRNSFLNKFTNLIDSTQFHISFIRKKELSDYTKNFQNLNENFLKKKRNLKLKQANIEIQENFNKYYKHVFLDLENLDTKLLVDKYYIVVYAKEVSELKKTIYEVVNMLNSMDVESEIIRGIKLIYFLGTLNNKQIDEQEAIKYLNYQNDTWKDEFAKRQQQNANDQTFWEFIKSKLDVFNFKKKKRETKDSVKKIALDEVLANDNLVFKHNYFIQDGVYCSIHTISELPLTLPNGWAIELFNSNSTIVWNLSIFNESTQAVLLDRTGKKMIDNSTLIKSKYFQKQGSLQLEALEYLENQLQIDGNVLTNSSLMIINSAESLKELRKKEAKNFANAKRMKININPIPFKQFEGLAQSCLITTNTLKESIPMSSHNIAHSWAFENEENNDNNMFILGESASTGEPIIFNQFYKNNSRRVNYNMFTVGSSGKGKSTDVKKAILANLAQNNRVYIIDPQNEYAKLGNKFGASVIDLGSGYNTVINPLQIQIQLIDNQASLNIDLIISKHLEWLETFFKLICPDWNQDQIVTVMEFIRNLYKKVGLYDIYSYKEFETFKYPIISDLIEFISGYKFINGFERQRKQLLIANIIDRLSYNFEHKGKYELIYNGKTNIDFSNDFIIFNTQKLFDQGNNNGKVGLFVLLSFLQNKIFNNAIEFPNTNTVLVIDELHMYIDPCNTATLDFVYTMTKTVRKFNAGMILCTQNPSDFLGSSVVTKKAEAILQNCQYAKFFGLKQKDLEAVVDMFKASGGLNNTHQRFLADSEIGNLIFSLHSYSKIKMSIYYNNFEKELFFEKGEIGLEV</sequence>
<evidence type="ECO:0000256" key="1">
    <source>
        <dbReference type="SAM" id="Phobius"/>
    </source>
</evidence>
<gene>
    <name evidence="3" type="ORF">MF5295_00280</name>
</gene>
<feature type="transmembrane region" description="Helical" evidence="1">
    <location>
        <begin position="20"/>
        <end position="41"/>
    </location>
</feature>
<dbReference type="InterPro" id="IPR043964">
    <property type="entry name" value="P-loop_TraG"/>
</dbReference>
<evidence type="ECO:0000313" key="3">
    <source>
        <dbReference type="EMBL" id="VZR97372.1"/>
    </source>
</evidence>
<dbReference type="InterPro" id="IPR051162">
    <property type="entry name" value="T4SS_component"/>
</dbReference>
<keyword evidence="1" id="KW-0472">Membrane</keyword>
<dbReference type="SUPFAM" id="SSF52540">
    <property type="entry name" value="P-loop containing nucleoside triphosphate hydrolases"/>
    <property type="match status" value="1"/>
</dbReference>